<feature type="compositionally biased region" description="Basic and acidic residues" evidence="1">
    <location>
        <begin position="159"/>
        <end position="175"/>
    </location>
</feature>
<sequence length="183" mass="20714">MPRTDNGLPWGDHRKVEDFRYLGSDLAADGTVDQAVEARINAAWIKWRESTGILCDQRCSKTLKGKVYRAVVRPAMPYESECWPITMIHKRQLHAAKIRMSRWACRWRRLDKVRNEDVSDHTAAPIKLKLSPADEETSGPPHKKSTGARSASEASTWSPKEEVEGRYQGRPHRSEGYGGICLG</sequence>
<dbReference type="Proteomes" id="UP001331761">
    <property type="component" value="Unassembled WGS sequence"/>
</dbReference>
<comment type="caution">
    <text evidence="2">The sequence shown here is derived from an EMBL/GenBank/DDBJ whole genome shotgun (WGS) entry which is preliminary data.</text>
</comment>
<dbReference type="AlphaFoldDB" id="A0AAN8F5H2"/>
<evidence type="ECO:0000313" key="2">
    <source>
        <dbReference type="EMBL" id="KAK5973530.1"/>
    </source>
</evidence>
<dbReference type="PANTHER" id="PTHR46238">
    <property type="entry name" value="REVERSE TRANSCRIPTASE DOMAIN-CONTAINING PROTEIN"/>
    <property type="match status" value="1"/>
</dbReference>
<gene>
    <name evidence="2" type="ORF">GCK32_022107</name>
</gene>
<organism evidence="2 3">
    <name type="scientific">Trichostrongylus colubriformis</name>
    <name type="common">Black scour worm</name>
    <dbReference type="NCBI Taxonomy" id="6319"/>
    <lineage>
        <taxon>Eukaryota</taxon>
        <taxon>Metazoa</taxon>
        <taxon>Ecdysozoa</taxon>
        <taxon>Nematoda</taxon>
        <taxon>Chromadorea</taxon>
        <taxon>Rhabditida</taxon>
        <taxon>Rhabditina</taxon>
        <taxon>Rhabditomorpha</taxon>
        <taxon>Strongyloidea</taxon>
        <taxon>Trichostrongylidae</taxon>
        <taxon>Trichostrongylus</taxon>
    </lineage>
</organism>
<keyword evidence="3" id="KW-1185">Reference proteome</keyword>
<feature type="region of interest" description="Disordered" evidence="1">
    <location>
        <begin position="121"/>
        <end position="183"/>
    </location>
</feature>
<protein>
    <submittedName>
        <fullName evidence="2">Uncharacterized protein</fullName>
    </submittedName>
</protein>
<evidence type="ECO:0000256" key="1">
    <source>
        <dbReference type="SAM" id="MobiDB-lite"/>
    </source>
</evidence>
<evidence type="ECO:0000313" key="3">
    <source>
        <dbReference type="Proteomes" id="UP001331761"/>
    </source>
</evidence>
<dbReference type="PANTHER" id="PTHR46238:SF11">
    <property type="entry name" value="AGAMOUS-LIKE MADS-BOX PROTEIN AGL16"/>
    <property type="match status" value="1"/>
</dbReference>
<name>A0AAN8F5H2_TRICO</name>
<accession>A0AAN8F5H2</accession>
<feature type="compositionally biased region" description="Polar residues" evidence="1">
    <location>
        <begin position="147"/>
        <end position="158"/>
    </location>
</feature>
<reference evidence="2 3" key="1">
    <citation type="submission" date="2019-10" db="EMBL/GenBank/DDBJ databases">
        <title>Assembly and Annotation for the nematode Trichostrongylus colubriformis.</title>
        <authorList>
            <person name="Martin J."/>
        </authorList>
    </citation>
    <scope>NUCLEOTIDE SEQUENCE [LARGE SCALE GENOMIC DNA]</scope>
    <source>
        <strain evidence="2">G859</strain>
        <tissue evidence="2">Whole worm</tissue>
    </source>
</reference>
<dbReference type="EMBL" id="WIXE01015374">
    <property type="protein sequence ID" value="KAK5973530.1"/>
    <property type="molecule type" value="Genomic_DNA"/>
</dbReference>
<proteinExistence type="predicted"/>